<dbReference type="EMBL" id="GEDG01029386">
    <property type="protein sequence ID" value="JAP12580.1"/>
    <property type="molecule type" value="Transcribed_RNA"/>
</dbReference>
<dbReference type="AlphaFoldDB" id="A0A0V0GWR0"/>
<organism evidence="1">
    <name type="scientific">Solanum chacoense</name>
    <name type="common">Chaco potato</name>
    <dbReference type="NCBI Taxonomy" id="4108"/>
    <lineage>
        <taxon>Eukaryota</taxon>
        <taxon>Viridiplantae</taxon>
        <taxon>Streptophyta</taxon>
        <taxon>Embryophyta</taxon>
        <taxon>Tracheophyta</taxon>
        <taxon>Spermatophyta</taxon>
        <taxon>Magnoliopsida</taxon>
        <taxon>eudicotyledons</taxon>
        <taxon>Gunneridae</taxon>
        <taxon>Pentapetalae</taxon>
        <taxon>asterids</taxon>
        <taxon>lamiids</taxon>
        <taxon>Solanales</taxon>
        <taxon>Solanaceae</taxon>
        <taxon>Solanoideae</taxon>
        <taxon>Solaneae</taxon>
        <taxon>Solanum</taxon>
    </lineage>
</organism>
<accession>A0A0V0GWR0</accession>
<proteinExistence type="predicted"/>
<protein>
    <submittedName>
        <fullName evidence="1">Putative ovule protein</fullName>
    </submittedName>
</protein>
<sequence>MLEGIIKQFILKHHYLFSFFYMVLVETQIASATEQRKHFVEKEEDIEELSKEKIKIWITAFVTTNRNLVFQWK</sequence>
<reference evidence="1" key="1">
    <citation type="submission" date="2015-12" db="EMBL/GenBank/DDBJ databases">
        <title>Gene expression during late stages of embryo sac development: a critical building block for successful pollen-pistil interactions.</title>
        <authorList>
            <person name="Liu Y."/>
            <person name="Joly V."/>
            <person name="Sabar M."/>
            <person name="Matton D.P."/>
        </authorList>
    </citation>
    <scope>NUCLEOTIDE SEQUENCE</scope>
</reference>
<evidence type="ECO:0000313" key="1">
    <source>
        <dbReference type="EMBL" id="JAP12580.1"/>
    </source>
</evidence>
<name>A0A0V0GWR0_SOLCH</name>